<evidence type="ECO:0000313" key="1">
    <source>
        <dbReference type="EMBL" id="KAG2178132.1"/>
    </source>
</evidence>
<sequence length="214" mass="24427">MDRSQKRLFDRVSSFFQRRWWKKPHTACEKSLEPVTAFVPELRPQAIIKPGIIKKQDSAVSVSSTNKTEHAFDGISEHSQQSFVPTEPIVNLSLMDASVATSPSRRRSTLRRQSQLSKPAFRQIRVPLQPESDSNSDVVSELLHGVETMSLKNKSTIRKPRTLLRNRRASNKRQSTGLRQASELAARLNECSFRSVSPFEIRELRQCLQNADQQ</sequence>
<proteinExistence type="predicted"/>
<comment type="caution">
    <text evidence="1">The sequence shown here is derived from an EMBL/GenBank/DDBJ whole genome shotgun (WGS) entry which is preliminary data.</text>
</comment>
<organism evidence="1 2">
    <name type="scientific">Mortierella isabellina</name>
    <name type="common">Filamentous fungus</name>
    <name type="synonym">Umbelopsis isabellina</name>
    <dbReference type="NCBI Taxonomy" id="91625"/>
    <lineage>
        <taxon>Eukaryota</taxon>
        <taxon>Fungi</taxon>
        <taxon>Fungi incertae sedis</taxon>
        <taxon>Mucoromycota</taxon>
        <taxon>Mucoromycotina</taxon>
        <taxon>Umbelopsidomycetes</taxon>
        <taxon>Umbelopsidales</taxon>
        <taxon>Umbelopsidaceae</taxon>
        <taxon>Umbelopsis</taxon>
    </lineage>
</organism>
<dbReference type="EMBL" id="JAEPQZ010000008">
    <property type="protein sequence ID" value="KAG2178132.1"/>
    <property type="molecule type" value="Genomic_DNA"/>
</dbReference>
<dbReference type="AlphaFoldDB" id="A0A8H7UE15"/>
<reference evidence="1" key="1">
    <citation type="submission" date="2020-12" db="EMBL/GenBank/DDBJ databases">
        <title>Metabolic potential, ecology and presence of endohyphal bacteria is reflected in genomic diversity of Mucoromycotina.</title>
        <authorList>
            <person name="Muszewska A."/>
            <person name="Okrasinska A."/>
            <person name="Steczkiewicz K."/>
            <person name="Drgas O."/>
            <person name="Orlowska M."/>
            <person name="Perlinska-Lenart U."/>
            <person name="Aleksandrzak-Piekarczyk T."/>
            <person name="Szatraj K."/>
            <person name="Zielenkiewicz U."/>
            <person name="Pilsyk S."/>
            <person name="Malc E."/>
            <person name="Mieczkowski P."/>
            <person name="Kruszewska J.S."/>
            <person name="Biernat P."/>
            <person name="Pawlowska J."/>
        </authorList>
    </citation>
    <scope>NUCLEOTIDE SEQUENCE</scope>
    <source>
        <strain evidence="1">WA0000067209</strain>
    </source>
</reference>
<dbReference type="Proteomes" id="UP000654370">
    <property type="component" value="Unassembled WGS sequence"/>
</dbReference>
<keyword evidence="2" id="KW-1185">Reference proteome</keyword>
<gene>
    <name evidence="1" type="ORF">INT43_003385</name>
</gene>
<evidence type="ECO:0000313" key="2">
    <source>
        <dbReference type="Proteomes" id="UP000654370"/>
    </source>
</evidence>
<protein>
    <submittedName>
        <fullName evidence="1">Uncharacterized protein</fullName>
    </submittedName>
</protein>
<name>A0A8H7UE15_MORIS</name>
<accession>A0A8H7UE15</accession>